<dbReference type="GO" id="GO:0006213">
    <property type="term" value="P:pyrimidine nucleoside metabolic process"/>
    <property type="evidence" value="ECO:0007669"/>
    <property type="project" value="InterPro"/>
</dbReference>
<evidence type="ECO:0000256" key="1">
    <source>
        <dbReference type="ARBA" id="ARBA00006915"/>
    </source>
</evidence>
<dbReference type="Proteomes" id="UP000095228">
    <property type="component" value="Chromosome"/>
</dbReference>
<dbReference type="InterPro" id="IPR035902">
    <property type="entry name" value="Nuc_phospho_transferase"/>
</dbReference>
<dbReference type="PIRSF" id="PIRSF000478">
    <property type="entry name" value="TP_PyNP"/>
    <property type="match status" value="1"/>
</dbReference>
<evidence type="ECO:0000259" key="7">
    <source>
        <dbReference type="SMART" id="SM00941"/>
    </source>
</evidence>
<organism evidence="8 9">
    <name type="scientific">Lacunisphaera limnophila</name>
    <dbReference type="NCBI Taxonomy" id="1838286"/>
    <lineage>
        <taxon>Bacteria</taxon>
        <taxon>Pseudomonadati</taxon>
        <taxon>Verrucomicrobiota</taxon>
        <taxon>Opitutia</taxon>
        <taxon>Opitutales</taxon>
        <taxon>Opitutaceae</taxon>
        <taxon>Lacunisphaera</taxon>
    </lineage>
</organism>
<dbReference type="SUPFAM" id="SSF52418">
    <property type="entry name" value="Nucleoside phosphorylase/phosphoribosyltransferase catalytic domain"/>
    <property type="match status" value="1"/>
</dbReference>
<keyword evidence="4 8" id="KW-0328">Glycosyltransferase</keyword>
<sequence length="448" mass="49138">MRKRPIPTRRFIKPSFTSLIEKKRDGQEFTQEEIRYIIDSTLDEEMPKHQQAALLMAIYFANMSAQETAILTEEMMLSGEVIDLSHIAKPKIDKYSTGGVGDKTALVLAPLAMASGVVVPMMCGVEQEFVITTLEKLSAVPGFKGHMSIQHFQDQLARIGGAIAEQSPELAPADKIFYDLRLETGTIPSLPLITGSVLSKKLAEGAEGLVIDVKWGNGSFIKDLEQAKQLARSMTRVGRSMKRRCVALVTDMNQPLGDTVGTALEIKEAIALLKGEGPEDMKELVLKLGMEIVRLAGVAGSTLSAKQTVQRHLTDGSALEKFKDMIRAQGGDTSFIDHPEKFPTARHIRKLPAPKRGYVHTINAAMIAKGVSLLGAGKDAAHHHKIDYAVGVSEIKKVGTQVKQGEPLMMIHYNDEAKLEQALNYFKDAYRLAPKRPIPPPLVVERVA</sequence>
<dbReference type="FunFam" id="3.40.1030.10:FF:000003">
    <property type="entry name" value="Pyrimidine-nucleoside phosphorylase"/>
    <property type="match status" value="1"/>
</dbReference>
<dbReference type="SUPFAM" id="SSF54680">
    <property type="entry name" value="Pyrimidine nucleoside phosphorylase C-terminal domain"/>
    <property type="match status" value="1"/>
</dbReference>
<dbReference type="InterPro" id="IPR036566">
    <property type="entry name" value="PYNP-like_C_sf"/>
</dbReference>
<evidence type="ECO:0000256" key="6">
    <source>
        <dbReference type="ARBA" id="ARBA00048550"/>
    </source>
</evidence>
<dbReference type="PANTHER" id="PTHR10515">
    <property type="entry name" value="THYMIDINE PHOSPHORYLASE"/>
    <property type="match status" value="1"/>
</dbReference>
<evidence type="ECO:0000256" key="3">
    <source>
        <dbReference type="ARBA" id="ARBA00011892"/>
    </source>
</evidence>
<dbReference type="SMART" id="SM00941">
    <property type="entry name" value="PYNP_C"/>
    <property type="match status" value="1"/>
</dbReference>
<comment type="catalytic activity">
    <reaction evidence="6">
        <text>thymidine + phosphate = 2-deoxy-alpha-D-ribose 1-phosphate + thymine</text>
        <dbReference type="Rhea" id="RHEA:16037"/>
        <dbReference type="ChEBI" id="CHEBI:17748"/>
        <dbReference type="ChEBI" id="CHEBI:17821"/>
        <dbReference type="ChEBI" id="CHEBI:43474"/>
        <dbReference type="ChEBI" id="CHEBI:57259"/>
        <dbReference type="EC" id="2.4.2.4"/>
    </reaction>
</comment>
<protein>
    <recommendedName>
        <fullName evidence="3">thymidine phosphorylase</fullName>
        <ecNumber evidence="3">2.4.2.4</ecNumber>
    </recommendedName>
</protein>
<dbReference type="Gene3D" id="1.20.970.10">
    <property type="entry name" value="Transferase, Pyrimidine Nucleoside Phosphorylase, Chain C"/>
    <property type="match status" value="1"/>
</dbReference>
<accession>A0A1D8AZY8</accession>
<evidence type="ECO:0000256" key="2">
    <source>
        <dbReference type="ARBA" id="ARBA00011738"/>
    </source>
</evidence>
<dbReference type="STRING" id="1838286.Verru16b_03559"/>
<dbReference type="OrthoDB" id="9763887at2"/>
<evidence type="ECO:0000313" key="9">
    <source>
        <dbReference type="Proteomes" id="UP000095228"/>
    </source>
</evidence>
<dbReference type="GO" id="GO:0004645">
    <property type="term" value="F:1,4-alpha-oligoglucan phosphorylase activity"/>
    <property type="evidence" value="ECO:0007669"/>
    <property type="project" value="InterPro"/>
</dbReference>
<dbReference type="Pfam" id="PF07831">
    <property type="entry name" value="PYNP_C"/>
    <property type="match status" value="1"/>
</dbReference>
<reference evidence="8 9" key="1">
    <citation type="submission" date="2016-06" db="EMBL/GenBank/DDBJ databases">
        <title>Three novel species with peptidoglycan cell walls form the new genus Lacunisphaera gen. nov. in the family Opitutaceae of the verrucomicrobial subdivision 4.</title>
        <authorList>
            <person name="Rast P."/>
            <person name="Gloeckner I."/>
            <person name="Jogler M."/>
            <person name="Boedeker C."/>
            <person name="Jeske O."/>
            <person name="Wiegand S."/>
            <person name="Reinhardt R."/>
            <person name="Schumann P."/>
            <person name="Rohde M."/>
            <person name="Spring S."/>
            <person name="Gloeckner F.O."/>
            <person name="Jogler C."/>
        </authorList>
    </citation>
    <scope>NUCLEOTIDE SEQUENCE [LARGE SCALE GENOMIC DNA]</scope>
    <source>
        <strain evidence="8 9">IG16b</strain>
    </source>
</reference>
<dbReference type="InterPro" id="IPR036320">
    <property type="entry name" value="Glycosyl_Trfase_fam3_N_dom_sf"/>
</dbReference>
<dbReference type="InterPro" id="IPR013102">
    <property type="entry name" value="PYNP_C"/>
</dbReference>
<dbReference type="NCBIfam" id="TIGR02644">
    <property type="entry name" value="Y_phosphoryl"/>
    <property type="match status" value="1"/>
</dbReference>
<dbReference type="InterPro" id="IPR017459">
    <property type="entry name" value="Glycosyl_Trfase_fam3_N_dom"/>
</dbReference>
<keyword evidence="9" id="KW-1185">Reference proteome</keyword>
<dbReference type="RefSeq" id="WP_069963499.1">
    <property type="nucleotide sequence ID" value="NZ_CP016094.1"/>
</dbReference>
<gene>
    <name evidence="8" type="primary">pdp_2</name>
    <name evidence="8" type="ORF">Verru16b_03559</name>
</gene>
<dbReference type="EMBL" id="CP016094">
    <property type="protein sequence ID" value="AOS46453.1"/>
    <property type="molecule type" value="Genomic_DNA"/>
</dbReference>
<dbReference type="PANTHER" id="PTHR10515:SF0">
    <property type="entry name" value="THYMIDINE PHOSPHORYLASE"/>
    <property type="match status" value="1"/>
</dbReference>
<dbReference type="GO" id="GO:0005829">
    <property type="term" value="C:cytosol"/>
    <property type="evidence" value="ECO:0007669"/>
    <property type="project" value="TreeGrafter"/>
</dbReference>
<evidence type="ECO:0000256" key="5">
    <source>
        <dbReference type="ARBA" id="ARBA00022679"/>
    </source>
</evidence>
<proteinExistence type="inferred from homology"/>
<dbReference type="InterPro" id="IPR000053">
    <property type="entry name" value="Thymidine/pyrmidine_PPase"/>
</dbReference>
<dbReference type="InterPro" id="IPR018090">
    <property type="entry name" value="Pyrmidine_PPas_bac/euk"/>
</dbReference>
<dbReference type="GO" id="GO:0009032">
    <property type="term" value="F:thymidine phosphorylase activity"/>
    <property type="evidence" value="ECO:0007669"/>
    <property type="project" value="UniProtKB-EC"/>
</dbReference>
<dbReference type="Pfam" id="PF02885">
    <property type="entry name" value="Glycos_trans_3N"/>
    <property type="match status" value="1"/>
</dbReference>
<dbReference type="Gene3D" id="3.90.1170.30">
    <property type="entry name" value="Pyrimidine nucleoside phosphorylase-like, C-terminal domain"/>
    <property type="match status" value="1"/>
</dbReference>
<dbReference type="Gene3D" id="3.40.1030.10">
    <property type="entry name" value="Nucleoside phosphorylase/phosphoribosyltransferase catalytic domain"/>
    <property type="match status" value="1"/>
</dbReference>
<dbReference type="NCBIfam" id="NF004490">
    <property type="entry name" value="PRK05820.1"/>
    <property type="match status" value="1"/>
</dbReference>
<dbReference type="AlphaFoldDB" id="A0A1D8AZY8"/>
<comment type="subunit">
    <text evidence="2">Homodimer.</text>
</comment>
<dbReference type="Pfam" id="PF00591">
    <property type="entry name" value="Glycos_transf_3"/>
    <property type="match status" value="1"/>
</dbReference>
<keyword evidence="5 8" id="KW-0808">Transferase</keyword>
<dbReference type="SUPFAM" id="SSF47648">
    <property type="entry name" value="Nucleoside phosphorylase/phosphoribosyltransferase N-terminal domain"/>
    <property type="match status" value="1"/>
</dbReference>
<comment type="similarity">
    <text evidence="1">Belongs to the thymidine/pyrimidine-nucleoside phosphorylase family.</text>
</comment>
<evidence type="ECO:0000313" key="8">
    <source>
        <dbReference type="EMBL" id="AOS46453.1"/>
    </source>
</evidence>
<feature type="domain" description="Pyrimidine nucleoside phosphorylase C-terminal" evidence="7">
    <location>
        <begin position="358"/>
        <end position="433"/>
    </location>
</feature>
<name>A0A1D8AZY8_9BACT</name>
<dbReference type="PATRIC" id="fig|1838286.3.peg.3594"/>
<dbReference type="InterPro" id="IPR000312">
    <property type="entry name" value="Glycosyl_Trfase_fam3"/>
</dbReference>
<dbReference type="EC" id="2.4.2.4" evidence="3"/>
<dbReference type="GO" id="GO:0006206">
    <property type="term" value="P:pyrimidine nucleobase metabolic process"/>
    <property type="evidence" value="ECO:0007669"/>
    <property type="project" value="InterPro"/>
</dbReference>
<dbReference type="KEGG" id="obg:Verru16b_03559"/>
<evidence type="ECO:0000256" key="4">
    <source>
        <dbReference type="ARBA" id="ARBA00022676"/>
    </source>
</evidence>